<feature type="domain" description="Poly(A) RNA polymerase mitochondrial-like central palm" evidence="2">
    <location>
        <begin position="156"/>
        <end position="293"/>
    </location>
</feature>
<feature type="region of interest" description="Disordered" evidence="1">
    <location>
        <begin position="799"/>
        <end position="824"/>
    </location>
</feature>
<evidence type="ECO:0000313" key="3">
    <source>
        <dbReference type="EMBL" id="ODN03686.1"/>
    </source>
</evidence>
<keyword evidence="4" id="KW-1185">Reference proteome</keyword>
<dbReference type="Proteomes" id="UP000094527">
    <property type="component" value="Unassembled WGS sequence"/>
</dbReference>
<dbReference type="PANTHER" id="PTHR12271:SF66">
    <property type="entry name" value="TERMINAL URIDYLYLTRANSFERASE TAILOR"/>
    <property type="match status" value="1"/>
</dbReference>
<dbReference type="Gene3D" id="3.30.460.10">
    <property type="entry name" value="Beta Polymerase, domain 2"/>
    <property type="match status" value="1"/>
</dbReference>
<dbReference type="GO" id="GO:0031123">
    <property type="term" value="P:RNA 3'-end processing"/>
    <property type="evidence" value="ECO:0007669"/>
    <property type="project" value="TreeGrafter"/>
</dbReference>
<sequence>MLRCGCCEVICESYEDWLSHLVSPEHQANFGVNETFTNQSKDPDRNERSILVSKLNPTFQPYDVICHFASIEPLGFITDAFVHMFQNVSEKFYLIVYDQRKFVDRILHLQEKCGEQKVLSAIVKVEKKRTEKIQGSFFYRRHEHIQRKLNELSWDNQLSSLLKQVTLNQEGYTAREKVIEELEGLIREGEEFKDAIVHPFGSCTTWLADINADLDIYVDTAGDGGRMDRDRDLKCEIMSKMARIVRKKYGGENVFAIKHARVPIVVLSHPSGLKIDLSFENILSVQNSHMIRLLTRFDYRIRPLLIFLKYWARFHNLIGSQSIKSYALILMTFVYLRKLKLIPSVHELQTVEGTKNLSVCGWNAGFCQSRGCTIRQYTWLKSRREGDPAGLGQEVIKLAHGFFKEYSELDYNSQVICPLVGGFLPKVLFQSPNGANLAKEFQLYKANLSTGECSPITVDRPLCIQDPFALNVNVTAACKNQDVLITFKVGCAMAVEVLQPYVSTYDSCGTVNILELCCQPVPNCRKEEEKKKVYGDTRAAEESEECTTDPTFKTEPMDFDLLNDDNDNIWERAVKATRRSRAAEDKPEELVQNWSSATRMSSGSRCGRKERDMRDARVARVHLFDEHEPMYVSGHGGKEDAEEDDEEFNNGKAMKSVVVVPNQSIKTETAASSGGAMNMRRISETDYTRKGTELKNIIVYVGDNIMMKDDVLDLNDDSRKQKATTPGSSQSKVSGKPSKAKNHPPSSPSPVVKFLSTPELSLHLHKLPPPQVKFVQRDEKRSLSSLLVPYSDFDVDEVSVKNEEEETTEEPEGPVTTETPPAQVLPENNSYGYERTVVHSPKQPNGVSTSTKVKVAQSIYVPPKARTAPIPESATETTKRNVTTATKSNETSSIPIPSASAEVDPPPSLNRNEEVLQDFTVRVVEKQPKTTKAPKPSKPSEADVDIEFPRFGCYMSDEFIDQFYEIVGPIVSSANAEVVETKMKIIWVCIITDLFNDQNFWGKLSVVSEELEGLKLDKNQVSELQQHVIGDYRYAMINCDNRKRSGFYSSSEDAGSEAARCKVMKTSVNSDITSNRGTAETEFPTKYTILARDQIWAHITKTPSHQRKSNAVTYFLKCYPRKIQALYSQFMKISSQLKPQASNKQGPVDIFGKLCANVQSAVVPEAGEEPCDLQIILLFETGSESPVLYFGFPKLPRCDEDDEDRDSNNIDVNSLLEAIIKEIVPAYMDYRLQRFFK</sequence>
<reference evidence="3 4" key="1">
    <citation type="journal article" date="2016" name="Genome Biol. Evol.">
        <title>Gene Family Evolution Reflects Adaptation to Soil Environmental Stressors in the Genome of the Collembolan Orchesella cincta.</title>
        <authorList>
            <person name="Faddeeva-Vakhrusheva A."/>
            <person name="Derks M.F."/>
            <person name="Anvar S.Y."/>
            <person name="Agamennone V."/>
            <person name="Suring W."/>
            <person name="Smit S."/>
            <person name="van Straalen N.M."/>
            <person name="Roelofs D."/>
        </authorList>
    </citation>
    <scope>NUCLEOTIDE SEQUENCE [LARGE SCALE GENOMIC DNA]</scope>
    <source>
        <tissue evidence="3">Mixed pool</tissue>
    </source>
</reference>
<organism evidence="3 4">
    <name type="scientific">Orchesella cincta</name>
    <name type="common">Springtail</name>
    <name type="synonym">Podura cincta</name>
    <dbReference type="NCBI Taxonomy" id="48709"/>
    <lineage>
        <taxon>Eukaryota</taxon>
        <taxon>Metazoa</taxon>
        <taxon>Ecdysozoa</taxon>
        <taxon>Arthropoda</taxon>
        <taxon>Hexapoda</taxon>
        <taxon>Collembola</taxon>
        <taxon>Entomobryomorpha</taxon>
        <taxon>Entomobryoidea</taxon>
        <taxon>Orchesellidae</taxon>
        <taxon>Orchesellinae</taxon>
        <taxon>Orchesella</taxon>
    </lineage>
</organism>
<accession>A0A1D2NFD2</accession>
<evidence type="ECO:0000313" key="4">
    <source>
        <dbReference type="Proteomes" id="UP000094527"/>
    </source>
</evidence>
<dbReference type="Pfam" id="PF22600">
    <property type="entry name" value="MTPAP-like_central"/>
    <property type="match status" value="1"/>
</dbReference>
<feature type="region of interest" description="Disordered" evidence="1">
    <location>
        <begin position="718"/>
        <end position="753"/>
    </location>
</feature>
<dbReference type="CDD" id="cd05402">
    <property type="entry name" value="NT_PAP_TUTase"/>
    <property type="match status" value="1"/>
</dbReference>
<dbReference type="SUPFAM" id="SSF81631">
    <property type="entry name" value="PAP/OAS1 substrate-binding domain"/>
    <property type="match status" value="1"/>
</dbReference>
<dbReference type="GO" id="GO:1990817">
    <property type="term" value="F:poly(A) RNA polymerase activity"/>
    <property type="evidence" value="ECO:0007669"/>
    <property type="project" value="UniProtKB-ARBA"/>
</dbReference>
<gene>
    <name evidence="3" type="ORF">Ocin01_03003</name>
</gene>
<dbReference type="InterPro" id="IPR054708">
    <property type="entry name" value="MTPAP-like_central"/>
</dbReference>
<evidence type="ECO:0000256" key="1">
    <source>
        <dbReference type="SAM" id="MobiDB-lite"/>
    </source>
</evidence>
<comment type="caution">
    <text evidence="3">The sequence shown here is derived from an EMBL/GenBank/DDBJ whole genome shotgun (WGS) entry which is preliminary data.</text>
</comment>
<evidence type="ECO:0000259" key="2">
    <source>
        <dbReference type="Pfam" id="PF22600"/>
    </source>
</evidence>
<feature type="compositionally biased region" description="Acidic residues" evidence="1">
    <location>
        <begin position="799"/>
        <end position="812"/>
    </location>
</feature>
<dbReference type="AlphaFoldDB" id="A0A1D2NFD2"/>
<dbReference type="GO" id="GO:0046872">
    <property type="term" value="F:metal ion binding"/>
    <property type="evidence" value="ECO:0007669"/>
    <property type="project" value="UniProtKB-KW"/>
</dbReference>
<dbReference type="SUPFAM" id="SSF81301">
    <property type="entry name" value="Nucleotidyltransferase"/>
    <property type="match status" value="1"/>
</dbReference>
<feature type="compositionally biased region" description="Polar residues" evidence="1">
    <location>
        <begin position="723"/>
        <end position="733"/>
    </location>
</feature>
<feature type="region of interest" description="Disordered" evidence="1">
    <location>
        <begin position="867"/>
        <end position="912"/>
    </location>
</feature>
<proteinExistence type="predicted"/>
<dbReference type="OrthoDB" id="419694at2759"/>
<dbReference type="EMBL" id="LJIJ01000066">
    <property type="protein sequence ID" value="ODN03686.1"/>
    <property type="molecule type" value="Genomic_DNA"/>
</dbReference>
<dbReference type="Gene3D" id="1.10.1410.10">
    <property type="match status" value="1"/>
</dbReference>
<name>A0A1D2NFD2_ORCCI</name>
<dbReference type="PANTHER" id="PTHR12271">
    <property type="entry name" value="POLY A POLYMERASE CID PAP -RELATED"/>
    <property type="match status" value="1"/>
</dbReference>
<dbReference type="STRING" id="48709.A0A1D2NFD2"/>
<protein>
    <submittedName>
        <fullName evidence="3">Speckle targeted PIP5K1A-regulated poly(A) polymerase</fullName>
    </submittedName>
</protein>
<dbReference type="InterPro" id="IPR043519">
    <property type="entry name" value="NT_sf"/>
</dbReference>
<dbReference type="GO" id="GO:0050265">
    <property type="term" value="F:RNA uridylyltransferase activity"/>
    <property type="evidence" value="ECO:0007669"/>
    <property type="project" value="TreeGrafter"/>
</dbReference>
<feature type="compositionally biased region" description="Polar residues" evidence="1">
    <location>
        <begin position="874"/>
        <end position="895"/>
    </location>
</feature>